<evidence type="ECO:0000313" key="1">
    <source>
        <dbReference type="EMBL" id="EFP78848.2"/>
    </source>
</evidence>
<gene>
    <name evidence="1" type="ORF">PGTG_04804</name>
</gene>
<dbReference type="VEuPathDB" id="FungiDB:PGTG_04804"/>
<protein>
    <submittedName>
        <fullName evidence="1">Uncharacterized protein</fullName>
    </submittedName>
</protein>
<dbReference type="GeneID" id="10536951"/>
<keyword evidence="2" id="KW-1185">Reference proteome</keyword>
<dbReference type="AlphaFoldDB" id="E3K446"/>
<dbReference type="HOGENOM" id="CLU_2172278_0_0_1"/>
<dbReference type="KEGG" id="pgr:PGTG_04804"/>
<dbReference type="InParanoid" id="E3K446"/>
<dbReference type="OrthoDB" id="10517969at2759"/>
<accession>E3K446</accession>
<dbReference type="EMBL" id="DS178271">
    <property type="protein sequence ID" value="EFP78848.2"/>
    <property type="molecule type" value="Genomic_DNA"/>
</dbReference>
<name>E3K446_PUCGT</name>
<dbReference type="Proteomes" id="UP000008783">
    <property type="component" value="Unassembled WGS sequence"/>
</dbReference>
<reference key="1">
    <citation type="submission" date="2007-01" db="EMBL/GenBank/DDBJ databases">
        <title>The Genome Sequence of Puccinia graminis f. sp. tritici Strain CRL 75-36-700-3.</title>
        <authorList>
            <consortium name="The Broad Institute Genome Sequencing Platform"/>
            <person name="Birren B."/>
            <person name="Lander E."/>
            <person name="Galagan J."/>
            <person name="Nusbaum C."/>
            <person name="Devon K."/>
            <person name="Cuomo C."/>
            <person name="Jaffe D."/>
            <person name="Butler J."/>
            <person name="Alvarez P."/>
            <person name="Gnerre S."/>
            <person name="Grabherr M."/>
            <person name="Mauceli E."/>
            <person name="Brockman W."/>
            <person name="Young S."/>
            <person name="LaButti K."/>
            <person name="Sykes S."/>
            <person name="DeCaprio D."/>
            <person name="Crawford M."/>
            <person name="Koehrsen M."/>
            <person name="Engels R."/>
            <person name="Montgomery P."/>
            <person name="Pearson M."/>
            <person name="Howarth C."/>
            <person name="Larson L."/>
            <person name="White J."/>
            <person name="Zeng Q."/>
            <person name="Kodira C."/>
            <person name="Yandava C."/>
            <person name="Alvarado L."/>
            <person name="O'Leary S."/>
            <person name="Szabo L."/>
            <person name="Dean R."/>
            <person name="Schein J."/>
        </authorList>
    </citation>
    <scope>NUCLEOTIDE SEQUENCE</scope>
    <source>
        <strain>CRL 75-36-700-3</strain>
    </source>
</reference>
<dbReference type="RefSeq" id="XP_003323267.2">
    <property type="nucleotide sequence ID" value="XM_003323219.2"/>
</dbReference>
<reference evidence="2" key="2">
    <citation type="journal article" date="2011" name="Proc. Natl. Acad. Sci. U.S.A.">
        <title>Obligate biotrophy features unraveled by the genomic analysis of rust fungi.</title>
        <authorList>
            <person name="Duplessis S."/>
            <person name="Cuomo C.A."/>
            <person name="Lin Y.-C."/>
            <person name="Aerts A."/>
            <person name="Tisserant E."/>
            <person name="Veneault-Fourrey C."/>
            <person name="Joly D.L."/>
            <person name="Hacquard S."/>
            <person name="Amselem J."/>
            <person name="Cantarel B.L."/>
            <person name="Chiu R."/>
            <person name="Coutinho P.M."/>
            <person name="Feau N."/>
            <person name="Field M."/>
            <person name="Frey P."/>
            <person name="Gelhaye E."/>
            <person name="Goldberg J."/>
            <person name="Grabherr M.G."/>
            <person name="Kodira C.D."/>
            <person name="Kohler A."/>
            <person name="Kuees U."/>
            <person name="Lindquist E.A."/>
            <person name="Lucas S.M."/>
            <person name="Mago R."/>
            <person name="Mauceli E."/>
            <person name="Morin E."/>
            <person name="Murat C."/>
            <person name="Pangilinan J.L."/>
            <person name="Park R."/>
            <person name="Pearson M."/>
            <person name="Quesneville H."/>
            <person name="Rouhier N."/>
            <person name="Sakthikumar S."/>
            <person name="Salamov A.A."/>
            <person name="Schmutz J."/>
            <person name="Selles B."/>
            <person name="Shapiro H."/>
            <person name="Tanguay P."/>
            <person name="Tuskan G.A."/>
            <person name="Henrissat B."/>
            <person name="Van de Peer Y."/>
            <person name="Rouze P."/>
            <person name="Ellis J.G."/>
            <person name="Dodds P.N."/>
            <person name="Schein J.E."/>
            <person name="Zhong S."/>
            <person name="Hamelin R.C."/>
            <person name="Grigoriev I.V."/>
            <person name="Szabo L.J."/>
            <person name="Martin F."/>
        </authorList>
    </citation>
    <scope>NUCLEOTIDE SEQUENCE [LARGE SCALE GENOMIC DNA]</scope>
    <source>
        <strain evidence="2">CRL 75-36-700-3 / race SCCL</strain>
    </source>
</reference>
<organism evidence="1 2">
    <name type="scientific">Puccinia graminis f. sp. tritici (strain CRL 75-36-700-3 / race SCCL)</name>
    <name type="common">Black stem rust fungus</name>
    <dbReference type="NCBI Taxonomy" id="418459"/>
    <lineage>
        <taxon>Eukaryota</taxon>
        <taxon>Fungi</taxon>
        <taxon>Dikarya</taxon>
        <taxon>Basidiomycota</taxon>
        <taxon>Pucciniomycotina</taxon>
        <taxon>Pucciniomycetes</taxon>
        <taxon>Pucciniales</taxon>
        <taxon>Pucciniaceae</taxon>
        <taxon>Puccinia</taxon>
    </lineage>
</organism>
<evidence type="ECO:0000313" key="2">
    <source>
        <dbReference type="Proteomes" id="UP000008783"/>
    </source>
</evidence>
<sequence length="110" mass="11850">MSPTTPDTQLLIVSRKSGLSNTQCPLIKVHEASAGGVWPARSYNLADQEDSLLGRRGCTVNPGRRGCTTSSTRTIPSWPARSYNLADQEDSLLGQRGCTADQEGFLLVDV</sequence>
<proteinExistence type="predicted"/>